<dbReference type="InterPro" id="IPR001611">
    <property type="entry name" value="Leu-rich_rpt"/>
</dbReference>
<name>E9GRR5_DAPPU</name>
<dbReference type="HOGENOM" id="CLU_035455_0_0_1"/>
<feature type="chain" id="PRO_5003237347" description="LRRCT domain-containing protein" evidence="5">
    <location>
        <begin position="23"/>
        <end position="562"/>
    </location>
</feature>
<dbReference type="InterPro" id="IPR032675">
    <property type="entry name" value="LRR_dom_sf"/>
</dbReference>
<dbReference type="InterPro" id="IPR000483">
    <property type="entry name" value="Cys-rich_flank_reg_C"/>
</dbReference>
<dbReference type="PANTHER" id="PTHR24366">
    <property type="entry name" value="IG(IMMUNOGLOBULIN) AND LRR(LEUCINE RICH REPEAT) DOMAINS"/>
    <property type="match status" value="1"/>
</dbReference>
<evidence type="ECO:0000256" key="1">
    <source>
        <dbReference type="ARBA" id="ARBA00022614"/>
    </source>
</evidence>
<dbReference type="OrthoDB" id="635273at2759"/>
<keyword evidence="2 5" id="KW-0732">Signal</keyword>
<dbReference type="PROSITE" id="PS51450">
    <property type="entry name" value="LRR"/>
    <property type="match status" value="1"/>
</dbReference>
<dbReference type="PhylomeDB" id="E9GRR5"/>
<evidence type="ECO:0000313" key="7">
    <source>
        <dbReference type="EMBL" id="EFX77868.1"/>
    </source>
</evidence>
<keyword evidence="3" id="KW-0677">Repeat</keyword>
<keyword evidence="4" id="KW-1133">Transmembrane helix</keyword>
<dbReference type="GO" id="GO:0038023">
    <property type="term" value="F:signaling receptor activity"/>
    <property type="evidence" value="ECO:0000318"/>
    <property type="project" value="GO_Central"/>
</dbReference>
<evidence type="ECO:0000259" key="6">
    <source>
        <dbReference type="SMART" id="SM00082"/>
    </source>
</evidence>
<feature type="transmembrane region" description="Helical" evidence="4">
    <location>
        <begin position="492"/>
        <end position="515"/>
    </location>
</feature>
<feature type="domain" description="LRRCT" evidence="6">
    <location>
        <begin position="408"/>
        <end position="464"/>
    </location>
</feature>
<feature type="signal peptide" evidence="5">
    <location>
        <begin position="1"/>
        <end position="22"/>
    </location>
</feature>
<organism evidence="7 8">
    <name type="scientific">Daphnia pulex</name>
    <name type="common">Water flea</name>
    <dbReference type="NCBI Taxonomy" id="6669"/>
    <lineage>
        <taxon>Eukaryota</taxon>
        <taxon>Metazoa</taxon>
        <taxon>Ecdysozoa</taxon>
        <taxon>Arthropoda</taxon>
        <taxon>Crustacea</taxon>
        <taxon>Branchiopoda</taxon>
        <taxon>Diplostraca</taxon>
        <taxon>Cladocera</taxon>
        <taxon>Anomopoda</taxon>
        <taxon>Daphniidae</taxon>
        <taxon>Daphnia</taxon>
    </lineage>
</organism>
<dbReference type="AlphaFoldDB" id="E9GRR5"/>
<dbReference type="InterPro" id="IPR003591">
    <property type="entry name" value="Leu-rich_rpt_typical-subtyp"/>
</dbReference>
<accession>E9GRR5</accession>
<dbReference type="EMBL" id="GL732560">
    <property type="protein sequence ID" value="EFX77868.1"/>
    <property type="molecule type" value="Genomic_DNA"/>
</dbReference>
<evidence type="ECO:0000256" key="2">
    <source>
        <dbReference type="ARBA" id="ARBA00022729"/>
    </source>
</evidence>
<keyword evidence="4" id="KW-0472">Membrane</keyword>
<evidence type="ECO:0000256" key="3">
    <source>
        <dbReference type="ARBA" id="ARBA00022737"/>
    </source>
</evidence>
<dbReference type="Proteomes" id="UP000000305">
    <property type="component" value="Unassembled WGS sequence"/>
</dbReference>
<dbReference type="Pfam" id="PF13855">
    <property type="entry name" value="LRR_8"/>
    <property type="match status" value="1"/>
</dbReference>
<dbReference type="STRING" id="6669.E9GRR5"/>
<dbReference type="FunFam" id="3.80.10.10:FF:002210">
    <property type="entry name" value="Leucine-rich transmembrane protein, putative"/>
    <property type="match status" value="1"/>
</dbReference>
<gene>
    <name evidence="7" type="ORF">DAPPUDRAFT_305325</name>
</gene>
<dbReference type="SMART" id="SM00082">
    <property type="entry name" value="LRRCT"/>
    <property type="match status" value="1"/>
</dbReference>
<dbReference type="InParanoid" id="E9GRR5"/>
<evidence type="ECO:0000313" key="8">
    <source>
        <dbReference type="Proteomes" id="UP000000305"/>
    </source>
</evidence>
<dbReference type="KEGG" id="dpx:DAPPUDRAFT_305325"/>
<keyword evidence="4" id="KW-0812">Transmembrane</keyword>
<dbReference type="PANTHER" id="PTHR24366:SF171">
    <property type="entry name" value="LEUCINE RICH REPEAT NEURONAL 4"/>
    <property type="match status" value="1"/>
</dbReference>
<sequence>MAKQSYVLLLILANFWLVHIGADSSQFSTTSDVLLSPESAINEKSVDTSLSSKLEISARPANIQATIPSSSNDEDDPLKSHICSLCSCQGESPFVIDCNEKGLKNPFLVSEWPNNVPSTTIEAKFDSNEFIEITQFPELPLLRLSYRKNGLLVIEKAAFKFLKMLEYLDLSENSLTHDSITASVFEGPFSEDDYEPIPLKTLKLGYNKIFSIDKDAFNHLLSLETLELNNNPIKVIDHQTAIAITSLRKLKTLNLAETDLSSVPSGFFHALPALKLLVLAGNKFTVIPEELQHAIHLEYLNFNNNPIKTLDKDSFQGLSKLKYLNVSSMPSLEWIDANTFTPLTSMIQLWCSFNPALKTIHPAAFSNMDESDGTFQLSEFHFRGNNIQNIPPSLLPWANLGLVDIGENPFKCDCNIGWMVTSLVPIVSDKTPELITSLRCAGPEEYKEKLLDSLATDTKIVNCTNPTDIISGGDNNHGGGSTVRTTSSNKGLIIFSLLGIIAVIGGMACFIMMAVRKSNLREMYDTTSGQIVHYVRTAGVGDKQEDEQAIVKKEYNQYYEEP</sequence>
<evidence type="ECO:0000256" key="5">
    <source>
        <dbReference type="SAM" id="SignalP"/>
    </source>
</evidence>
<dbReference type="eggNOG" id="KOG0619">
    <property type="taxonomic scope" value="Eukaryota"/>
</dbReference>
<dbReference type="Gene3D" id="3.80.10.10">
    <property type="entry name" value="Ribonuclease Inhibitor"/>
    <property type="match status" value="2"/>
</dbReference>
<dbReference type="FunCoup" id="E9GRR5">
    <property type="interactions" value="1"/>
</dbReference>
<dbReference type="SMART" id="SM00369">
    <property type="entry name" value="LRR_TYP"/>
    <property type="match status" value="6"/>
</dbReference>
<proteinExistence type="predicted"/>
<keyword evidence="1" id="KW-0433">Leucine-rich repeat</keyword>
<dbReference type="OMA" id="DVFKGPY"/>
<keyword evidence="8" id="KW-1185">Reference proteome</keyword>
<dbReference type="SUPFAM" id="SSF52058">
    <property type="entry name" value="L domain-like"/>
    <property type="match status" value="1"/>
</dbReference>
<reference evidence="7 8" key="1">
    <citation type="journal article" date="2011" name="Science">
        <title>The ecoresponsive genome of Daphnia pulex.</title>
        <authorList>
            <person name="Colbourne J.K."/>
            <person name="Pfrender M.E."/>
            <person name="Gilbert D."/>
            <person name="Thomas W.K."/>
            <person name="Tucker A."/>
            <person name="Oakley T.H."/>
            <person name="Tokishita S."/>
            <person name="Aerts A."/>
            <person name="Arnold G.J."/>
            <person name="Basu M.K."/>
            <person name="Bauer D.J."/>
            <person name="Caceres C.E."/>
            <person name="Carmel L."/>
            <person name="Casola C."/>
            <person name="Choi J.H."/>
            <person name="Detter J.C."/>
            <person name="Dong Q."/>
            <person name="Dusheyko S."/>
            <person name="Eads B.D."/>
            <person name="Frohlich T."/>
            <person name="Geiler-Samerotte K.A."/>
            <person name="Gerlach D."/>
            <person name="Hatcher P."/>
            <person name="Jogdeo S."/>
            <person name="Krijgsveld J."/>
            <person name="Kriventseva E.V."/>
            <person name="Kultz D."/>
            <person name="Laforsch C."/>
            <person name="Lindquist E."/>
            <person name="Lopez J."/>
            <person name="Manak J.R."/>
            <person name="Muller J."/>
            <person name="Pangilinan J."/>
            <person name="Patwardhan R.P."/>
            <person name="Pitluck S."/>
            <person name="Pritham E.J."/>
            <person name="Rechtsteiner A."/>
            <person name="Rho M."/>
            <person name="Rogozin I.B."/>
            <person name="Sakarya O."/>
            <person name="Salamov A."/>
            <person name="Schaack S."/>
            <person name="Shapiro H."/>
            <person name="Shiga Y."/>
            <person name="Skalitzky C."/>
            <person name="Smith Z."/>
            <person name="Souvorov A."/>
            <person name="Sung W."/>
            <person name="Tang Z."/>
            <person name="Tsuchiya D."/>
            <person name="Tu H."/>
            <person name="Vos H."/>
            <person name="Wang M."/>
            <person name="Wolf Y.I."/>
            <person name="Yamagata H."/>
            <person name="Yamada T."/>
            <person name="Ye Y."/>
            <person name="Shaw J.R."/>
            <person name="Andrews J."/>
            <person name="Crease T.J."/>
            <person name="Tang H."/>
            <person name="Lucas S.M."/>
            <person name="Robertson H.M."/>
            <person name="Bork P."/>
            <person name="Koonin E.V."/>
            <person name="Zdobnov E.M."/>
            <person name="Grigoriev I.V."/>
            <person name="Lynch M."/>
            <person name="Boore J.L."/>
        </authorList>
    </citation>
    <scope>NUCLEOTIDE SEQUENCE [LARGE SCALE GENOMIC DNA]</scope>
</reference>
<evidence type="ECO:0000256" key="4">
    <source>
        <dbReference type="SAM" id="Phobius"/>
    </source>
</evidence>
<protein>
    <recommendedName>
        <fullName evidence="6">LRRCT domain-containing protein</fullName>
    </recommendedName>
</protein>